<dbReference type="Proteomes" id="UP001157418">
    <property type="component" value="Unassembled WGS sequence"/>
</dbReference>
<comment type="caution">
    <text evidence="1">The sequence shown here is derived from an EMBL/GenBank/DDBJ whole genome shotgun (WGS) entry which is preliminary data.</text>
</comment>
<evidence type="ECO:0000313" key="1">
    <source>
        <dbReference type="EMBL" id="CAH1449905.1"/>
    </source>
</evidence>
<dbReference type="PANTHER" id="PTHR47481:SF41">
    <property type="entry name" value="COPIA-LIKE POLYPROTEIN_RETROTRANSPOSON"/>
    <property type="match status" value="1"/>
</dbReference>
<dbReference type="AlphaFoldDB" id="A0AAU9PI88"/>
<organism evidence="1 2">
    <name type="scientific">Lactuca virosa</name>
    <dbReference type="NCBI Taxonomy" id="75947"/>
    <lineage>
        <taxon>Eukaryota</taxon>
        <taxon>Viridiplantae</taxon>
        <taxon>Streptophyta</taxon>
        <taxon>Embryophyta</taxon>
        <taxon>Tracheophyta</taxon>
        <taxon>Spermatophyta</taxon>
        <taxon>Magnoliopsida</taxon>
        <taxon>eudicotyledons</taxon>
        <taxon>Gunneridae</taxon>
        <taxon>Pentapetalae</taxon>
        <taxon>asterids</taxon>
        <taxon>campanulids</taxon>
        <taxon>Asterales</taxon>
        <taxon>Asteraceae</taxon>
        <taxon>Cichorioideae</taxon>
        <taxon>Cichorieae</taxon>
        <taxon>Lactucinae</taxon>
        <taxon>Lactuca</taxon>
    </lineage>
</organism>
<proteinExistence type="predicted"/>
<dbReference type="PANTHER" id="PTHR47481">
    <property type="match status" value="1"/>
</dbReference>
<reference evidence="1 2" key="1">
    <citation type="submission" date="2022-01" db="EMBL/GenBank/DDBJ databases">
        <authorList>
            <person name="Xiong W."/>
            <person name="Schranz E."/>
        </authorList>
    </citation>
    <scope>NUCLEOTIDE SEQUENCE [LARGE SCALE GENOMIC DNA]</scope>
</reference>
<name>A0AAU9PI88_9ASTR</name>
<accession>A0AAU9PI88</accession>
<dbReference type="EMBL" id="CAKMRJ010005634">
    <property type="protein sequence ID" value="CAH1449905.1"/>
    <property type="molecule type" value="Genomic_DNA"/>
</dbReference>
<protein>
    <submittedName>
        <fullName evidence="1">Uncharacterized protein</fullName>
    </submittedName>
</protein>
<keyword evidence="2" id="KW-1185">Reference proteome</keyword>
<sequence>MADANLKPFSINNIKSFVPLILDLNQLTYDCWRVLFETHYRAYGVYGHLDGSSRPKDDKVEPWHNLDNLVSMWIYGTLTQPVLTMVLKSGYKARDVWKALEDLF</sequence>
<evidence type="ECO:0000313" key="2">
    <source>
        <dbReference type="Proteomes" id="UP001157418"/>
    </source>
</evidence>
<gene>
    <name evidence="1" type="ORF">LVIROSA_LOCUS35359</name>
</gene>